<dbReference type="SUPFAM" id="SSF53383">
    <property type="entry name" value="PLP-dependent transferases"/>
    <property type="match status" value="1"/>
</dbReference>
<name>A0A2A5S1K7_9LACT</name>
<comment type="catalytic activity">
    <reaction evidence="7">
        <text>L-histidinol phosphate + 2-oxoglutarate = 3-(imidazol-4-yl)-2-oxopropyl phosphate + L-glutamate</text>
        <dbReference type="Rhea" id="RHEA:23744"/>
        <dbReference type="ChEBI" id="CHEBI:16810"/>
        <dbReference type="ChEBI" id="CHEBI:29985"/>
        <dbReference type="ChEBI" id="CHEBI:57766"/>
        <dbReference type="ChEBI" id="CHEBI:57980"/>
        <dbReference type="EC" id="2.6.1.9"/>
    </reaction>
</comment>
<comment type="subunit">
    <text evidence="2 7">Homodimer.</text>
</comment>
<feature type="modified residue" description="N6-(pyridoxal phosphate)lysine" evidence="7">
    <location>
        <position position="220"/>
    </location>
</feature>
<comment type="caution">
    <text evidence="9">The sequence shown here is derived from an EMBL/GenBank/DDBJ whole genome shotgun (WGS) entry which is preliminary data.</text>
</comment>
<evidence type="ECO:0000313" key="9">
    <source>
        <dbReference type="EMBL" id="PCS07323.1"/>
    </source>
</evidence>
<keyword evidence="4 7" id="KW-0808">Transferase</keyword>
<evidence type="ECO:0000256" key="2">
    <source>
        <dbReference type="ARBA" id="ARBA00011738"/>
    </source>
</evidence>
<comment type="similarity">
    <text evidence="7">Belongs to the class-II pyridoxal-phosphate-dependent aminotransferase family. Histidinol-phosphate aminotransferase subfamily.</text>
</comment>
<evidence type="ECO:0000256" key="3">
    <source>
        <dbReference type="ARBA" id="ARBA00022576"/>
    </source>
</evidence>
<protein>
    <recommendedName>
        <fullName evidence="7">Histidinol-phosphate aminotransferase</fullName>
        <ecNumber evidence="7">2.6.1.9</ecNumber>
    </recommendedName>
    <alternativeName>
        <fullName evidence="7">Imidazole acetol-phosphate transaminase</fullName>
    </alternativeName>
</protein>
<evidence type="ECO:0000256" key="7">
    <source>
        <dbReference type="HAMAP-Rule" id="MF_01023"/>
    </source>
</evidence>
<comment type="pathway">
    <text evidence="7">Amino-acid biosynthesis; L-histidine biosynthesis; L-histidine from 5-phospho-alpha-D-ribose 1-diphosphate: step 7/9.</text>
</comment>
<dbReference type="EMBL" id="JXJW01000007">
    <property type="protein sequence ID" value="PCS07323.1"/>
    <property type="molecule type" value="Genomic_DNA"/>
</dbReference>
<dbReference type="PANTHER" id="PTHR43643">
    <property type="entry name" value="HISTIDINOL-PHOSPHATE AMINOTRANSFERASE 2"/>
    <property type="match status" value="1"/>
</dbReference>
<evidence type="ECO:0000256" key="5">
    <source>
        <dbReference type="ARBA" id="ARBA00022898"/>
    </source>
</evidence>
<dbReference type="CDD" id="cd00609">
    <property type="entry name" value="AAT_like"/>
    <property type="match status" value="1"/>
</dbReference>
<keyword evidence="7" id="KW-0028">Amino-acid biosynthesis</keyword>
<dbReference type="InterPro" id="IPR050106">
    <property type="entry name" value="HistidinolP_aminotransfase"/>
</dbReference>
<evidence type="ECO:0000256" key="6">
    <source>
        <dbReference type="ARBA" id="ARBA00023102"/>
    </source>
</evidence>
<keyword evidence="3 7" id="KW-0032">Aminotransferase</keyword>
<dbReference type="GO" id="GO:0000105">
    <property type="term" value="P:L-histidine biosynthetic process"/>
    <property type="evidence" value="ECO:0007669"/>
    <property type="project" value="UniProtKB-UniRule"/>
</dbReference>
<keyword evidence="10" id="KW-1185">Reference proteome</keyword>
<proteinExistence type="inferred from homology"/>
<sequence length="363" mass="39678">MLNLADLVDIGDCVMKGLRQITPYVAGAQPQEKGMIKINTNEHAFSPSPAVLAALHEFDGNGLRKYSSIENDSLRCALAKQLGVHQDQLIVGNGSDDILALAFLSFFNSDDSLLFPDITYGFYKVWADLFRIPFEEVPLTAQFQINSADYMDRKTGGIVIANPNAPTGIYKNLAEIEAIVVANQDVVVIIDEAYIAFGGISALPLVAKYDNVFITRTFSKDAALAGLRVGYGIGSPKLLKVIQAVKHAYNPYSVDAIAEKLATAAVSDAAYYTQVNAEIVEIRDWFSAELKAIGFDVLPSKANFVLVKPAGISASTLFDFLQTKKIYVRYFGDKARLSDYLRISIGTKNEMIRVIQIIGDLVA</sequence>
<evidence type="ECO:0000313" key="10">
    <source>
        <dbReference type="Proteomes" id="UP000218282"/>
    </source>
</evidence>
<dbReference type="Proteomes" id="UP000218282">
    <property type="component" value="Unassembled WGS sequence"/>
</dbReference>
<dbReference type="InterPro" id="IPR005861">
    <property type="entry name" value="HisP_aminotrans"/>
</dbReference>
<evidence type="ECO:0000256" key="1">
    <source>
        <dbReference type="ARBA" id="ARBA00001933"/>
    </source>
</evidence>
<dbReference type="InterPro" id="IPR015424">
    <property type="entry name" value="PyrdxlP-dep_Trfase"/>
</dbReference>
<dbReference type="NCBIfam" id="TIGR01141">
    <property type="entry name" value="hisC"/>
    <property type="match status" value="1"/>
</dbReference>
<dbReference type="UniPathway" id="UPA00031">
    <property type="reaction ID" value="UER00012"/>
</dbReference>
<keyword evidence="6 7" id="KW-0368">Histidine biosynthesis</keyword>
<dbReference type="InterPro" id="IPR015422">
    <property type="entry name" value="PyrdxlP-dep_Trfase_small"/>
</dbReference>
<accession>A0A2A5S1K7</accession>
<dbReference type="GO" id="GO:0004400">
    <property type="term" value="F:histidinol-phosphate transaminase activity"/>
    <property type="evidence" value="ECO:0007669"/>
    <property type="project" value="UniProtKB-UniRule"/>
</dbReference>
<gene>
    <name evidence="7" type="primary">hisC</name>
    <name evidence="9" type="ORF">RU86_GL002098</name>
</gene>
<organism evidence="9 10">
    <name type="scientific">Pseudolactococcus piscium</name>
    <dbReference type="NCBI Taxonomy" id="1364"/>
    <lineage>
        <taxon>Bacteria</taxon>
        <taxon>Bacillati</taxon>
        <taxon>Bacillota</taxon>
        <taxon>Bacilli</taxon>
        <taxon>Lactobacillales</taxon>
        <taxon>Streptococcaceae</taxon>
        <taxon>Pseudolactococcus</taxon>
    </lineage>
</organism>
<dbReference type="InterPro" id="IPR015421">
    <property type="entry name" value="PyrdxlP-dep_Trfase_major"/>
</dbReference>
<feature type="domain" description="Aminotransferase class I/classII large" evidence="8">
    <location>
        <begin position="34"/>
        <end position="356"/>
    </location>
</feature>
<keyword evidence="5 7" id="KW-0663">Pyridoxal phosphate</keyword>
<dbReference type="AlphaFoldDB" id="A0A2A5S1K7"/>
<evidence type="ECO:0000259" key="8">
    <source>
        <dbReference type="Pfam" id="PF00155"/>
    </source>
</evidence>
<dbReference type="HAMAP" id="MF_01023">
    <property type="entry name" value="HisC_aminotrans_2"/>
    <property type="match status" value="1"/>
</dbReference>
<dbReference type="Gene3D" id="3.40.640.10">
    <property type="entry name" value="Type I PLP-dependent aspartate aminotransferase-like (Major domain)"/>
    <property type="match status" value="1"/>
</dbReference>
<dbReference type="PANTHER" id="PTHR43643:SF3">
    <property type="entry name" value="HISTIDINOL-PHOSPHATE AMINOTRANSFERASE"/>
    <property type="match status" value="1"/>
</dbReference>
<comment type="cofactor">
    <cofactor evidence="1 7">
        <name>pyridoxal 5'-phosphate</name>
        <dbReference type="ChEBI" id="CHEBI:597326"/>
    </cofactor>
</comment>
<dbReference type="Gene3D" id="3.90.1150.10">
    <property type="entry name" value="Aspartate Aminotransferase, domain 1"/>
    <property type="match status" value="1"/>
</dbReference>
<evidence type="ECO:0000256" key="4">
    <source>
        <dbReference type="ARBA" id="ARBA00022679"/>
    </source>
</evidence>
<dbReference type="InterPro" id="IPR004839">
    <property type="entry name" value="Aminotransferase_I/II_large"/>
</dbReference>
<dbReference type="GO" id="GO:0030170">
    <property type="term" value="F:pyridoxal phosphate binding"/>
    <property type="evidence" value="ECO:0007669"/>
    <property type="project" value="InterPro"/>
</dbReference>
<reference evidence="9 10" key="1">
    <citation type="submission" date="2014-12" db="EMBL/GenBank/DDBJ databases">
        <title>Draft genome sequences of 10 type strains of Lactococcus.</title>
        <authorList>
            <person name="Sun Z."/>
            <person name="Zhong Z."/>
            <person name="Liu W."/>
            <person name="Zhang W."/>
            <person name="Zhang H."/>
        </authorList>
    </citation>
    <scope>NUCLEOTIDE SEQUENCE [LARGE SCALE GENOMIC DNA]</scope>
    <source>
        <strain evidence="9 10">DSM 6634</strain>
    </source>
</reference>
<dbReference type="EC" id="2.6.1.9" evidence="7"/>
<dbReference type="Pfam" id="PF00155">
    <property type="entry name" value="Aminotran_1_2"/>
    <property type="match status" value="1"/>
</dbReference>